<sequence length="193" mass="20658">MSCLIGPCCGRRTAVLWPTRRVTAAGCCWTIQRKFCTTACPTICCGIWRCPVGLADVHQGRTGGAQIMKLTWRKSSYSDGGDNNCLEVSDDHPGIVPVRDSKLPHSPILVFGTSPWASFLAGVKDESSVLRGRPAARGHRPAWFRSGCRGGQDGLGGQPEIPDHWVRVALAADQDDLAGGSALDRDGDEVGTQ</sequence>
<name>D9WXU2_STRVT</name>
<dbReference type="Proteomes" id="UP000004184">
    <property type="component" value="Unassembled WGS sequence"/>
</dbReference>
<protein>
    <submittedName>
        <fullName evidence="2">Predicted protein</fullName>
    </submittedName>
</protein>
<dbReference type="InterPro" id="IPR007278">
    <property type="entry name" value="DUF397"/>
</dbReference>
<dbReference type="STRING" id="591159.SSQG_03655"/>
<accession>D9WXU2</accession>
<dbReference type="AlphaFoldDB" id="D9WXU2"/>
<organism evidence="2 3">
    <name type="scientific">Streptomyces viridochromogenes (strain DSM 40736 / JCM 4977 / BCRC 1201 / Tue 494)</name>
    <dbReference type="NCBI Taxonomy" id="591159"/>
    <lineage>
        <taxon>Bacteria</taxon>
        <taxon>Bacillati</taxon>
        <taxon>Actinomycetota</taxon>
        <taxon>Actinomycetes</taxon>
        <taxon>Kitasatosporales</taxon>
        <taxon>Streptomycetaceae</taxon>
        <taxon>Streptomyces</taxon>
    </lineage>
</organism>
<reference evidence="3" key="1">
    <citation type="submission" date="2009-02" db="EMBL/GenBank/DDBJ databases">
        <title>Annotation of Streptomyces viridochromogenes strain DSM 40736.</title>
        <authorList>
            <consortium name="The Broad Institute Genome Sequencing Platform"/>
            <consortium name="Broad Institute Microbial Sequencing Center"/>
            <person name="Fischbach M."/>
            <person name="Godfrey P."/>
            <person name="Ward D."/>
            <person name="Young S."/>
            <person name="Zeng Q."/>
            <person name="Koehrsen M."/>
            <person name="Alvarado L."/>
            <person name="Berlin A.M."/>
            <person name="Bochicchio J."/>
            <person name="Borenstein D."/>
            <person name="Chapman S.B."/>
            <person name="Chen Z."/>
            <person name="Engels R."/>
            <person name="Freedman E."/>
            <person name="Gellesch M."/>
            <person name="Goldberg J."/>
            <person name="Griggs A."/>
            <person name="Gujja S."/>
            <person name="Heilman E.R."/>
            <person name="Heiman D.I."/>
            <person name="Hepburn T.A."/>
            <person name="Howarth C."/>
            <person name="Jen D."/>
            <person name="Larson L."/>
            <person name="Lewis B."/>
            <person name="Mehta T."/>
            <person name="Park D."/>
            <person name="Pearson M."/>
            <person name="Richards J."/>
            <person name="Roberts A."/>
            <person name="Saif S."/>
            <person name="Shea T.D."/>
            <person name="Shenoy N."/>
            <person name="Sisk P."/>
            <person name="Stolte C."/>
            <person name="Sykes S.N."/>
            <person name="Thomson T."/>
            <person name="Walk T."/>
            <person name="White J."/>
            <person name="Yandava C."/>
            <person name="Straight P."/>
            <person name="Clardy J."/>
            <person name="Hung D."/>
            <person name="Kolter R."/>
            <person name="Mekalanos J."/>
            <person name="Walker S."/>
            <person name="Walsh C.T."/>
            <person name="Wieland-Brown L.C."/>
            <person name="Haas B."/>
            <person name="Nusbaum C."/>
            <person name="Birren B."/>
        </authorList>
    </citation>
    <scope>NUCLEOTIDE SEQUENCE [LARGE SCALE GENOMIC DNA]</scope>
    <source>
        <strain evidence="3">DSM 40736 / JCM 4977 / BCRC 1201 / Tue 494</strain>
    </source>
</reference>
<gene>
    <name evidence="2" type="ORF">SSQG_03655</name>
</gene>
<evidence type="ECO:0000313" key="3">
    <source>
        <dbReference type="Proteomes" id="UP000004184"/>
    </source>
</evidence>
<evidence type="ECO:0000313" key="2">
    <source>
        <dbReference type="EMBL" id="EFL33137.1"/>
    </source>
</evidence>
<dbReference type="HOGENOM" id="CLU_1408094_0_0_11"/>
<feature type="domain" description="DUF397" evidence="1">
    <location>
        <begin position="70"/>
        <end position="124"/>
    </location>
</feature>
<evidence type="ECO:0000259" key="1">
    <source>
        <dbReference type="Pfam" id="PF04149"/>
    </source>
</evidence>
<dbReference type="EMBL" id="GG657757">
    <property type="protein sequence ID" value="EFL33137.1"/>
    <property type="molecule type" value="Genomic_DNA"/>
</dbReference>
<proteinExistence type="predicted"/>
<dbReference type="Pfam" id="PF04149">
    <property type="entry name" value="DUF397"/>
    <property type="match status" value="1"/>
</dbReference>
<keyword evidence="3" id="KW-1185">Reference proteome</keyword>